<organism evidence="1 2">
    <name type="scientific">Mycolicibacterium aromaticivorans JS19b1 = JCM 16368</name>
    <dbReference type="NCBI Taxonomy" id="1440774"/>
    <lineage>
        <taxon>Bacteria</taxon>
        <taxon>Bacillati</taxon>
        <taxon>Actinomycetota</taxon>
        <taxon>Actinomycetes</taxon>
        <taxon>Mycobacteriales</taxon>
        <taxon>Mycobacteriaceae</taxon>
        <taxon>Mycolicibacterium</taxon>
    </lineage>
</organism>
<dbReference type="STRING" id="1440774.Y900_017775"/>
<accession>A0A064CPT2</accession>
<keyword evidence="2" id="KW-1185">Reference proteome</keyword>
<dbReference type="AlphaFoldDB" id="A0A064CPT2"/>
<dbReference type="Proteomes" id="UP000022835">
    <property type="component" value="Unassembled WGS sequence"/>
</dbReference>
<dbReference type="OrthoDB" id="4945075at2"/>
<evidence type="ECO:0008006" key="3">
    <source>
        <dbReference type="Google" id="ProtNLM"/>
    </source>
</evidence>
<sequence length="317" mass="34223">MVTTADAVESTQWDVHLAAIAPEIAIRPAEAFTLKGIASAATDVNAPLTIVPDGDQYLFPILRYGWTGPGRLSVLSMRADGQPKESIWPTRVRGVAKKLVIFGADQRSRVRVSALRSPHVRRYEPLRWIPDPVVLRGTPELKHKMKQDLVGYGERYWFGIYGVITPRKNLPLIVQALTGQPNVGLLIAGSLDTQVEQEVKPLLQRFVAGGGHVVHLSGTLTDAEFDAAIGAVDCVVVAYTNEGPSGIALRAAASGRRLVLAGAKSLKRDARYLREQAIWSNLDVESLSQAMGRARLLPAPGESVVKVGADAFIAGLI</sequence>
<dbReference type="SUPFAM" id="SSF53756">
    <property type="entry name" value="UDP-Glycosyltransferase/glycogen phosphorylase"/>
    <property type="match status" value="1"/>
</dbReference>
<protein>
    <recommendedName>
        <fullName evidence="3">Glycosyl transferase family 1 domain-containing protein</fullName>
    </recommendedName>
</protein>
<name>A0A064CPT2_9MYCO</name>
<dbReference type="RefSeq" id="WP_036343425.1">
    <property type="nucleotide sequence ID" value="NZ_JALN02000001.1"/>
</dbReference>
<gene>
    <name evidence="1" type="ORF">Y900_017775</name>
</gene>
<reference evidence="1" key="1">
    <citation type="submission" date="2014-05" db="EMBL/GenBank/DDBJ databases">
        <title>Genome sequence of Mycobacterium aromaticivorans strain JS19b1T (= DSM 45407T).</title>
        <authorList>
            <person name="Kwak Y."/>
            <person name="Park G.-S."/>
            <person name="Li Q.X."/>
            <person name="Lee S.-E."/>
            <person name="Shin J.-H."/>
        </authorList>
    </citation>
    <scope>NUCLEOTIDE SEQUENCE [LARGE SCALE GENOMIC DNA]</scope>
    <source>
        <strain evidence="1">JS19b1</strain>
    </source>
</reference>
<comment type="caution">
    <text evidence="1">The sequence shown here is derived from an EMBL/GenBank/DDBJ whole genome shotgun (WGS) entry which is preliminary data.</text>
</comment>
<dbReference type="eggNOG" id="COG0438">
    <property type="taxonomic scope" value="Bacteria"/>
</dbReference>
<evidence type="ECO:0000313" key="2">
    <source>
        <dbReference type="Proteomes" id="UP000022835"/>
    </source>
</evidence>
<proteinExistence type="predicted"/>
<dbReference type="Gene3D" id="3.40.50.2000">
    <property type="entry name" value="Glycogen Phosphorylase B"/>
    <property type="match status" value="1"/>
</dbReference>
<dbReference type="EMBL" id="JALN02000001">
    <property type="protein sequence ID" value="KDF00734.1"/>
    <property type="molecule type" value="Genomic_DNA"/>
</dbReference>
<evidence type="ECO:0000313" key="1">
    <source>
        <dbReference type="EMBL" id="KDF00734.1"/>
    </source>
</evidence>